<dbReference type="Pfam" id="PF00675">
    <property type="entry name" value="Peptidase_M16"/>
    <property type="match status" value="1"/>
</dbReference>
<keyword evidence="4" id="KW-0378">Hydrolase</keyword>
<feature type="domain" description="Peptidase M16 N-terminal" evidence="8">
    <location>
        <begin position="78"/>
        <end position="213"/>
    </location>
</feature>
<evidence type="ECO:0000259" key="8">
    <source>
        <dbReference type="Pfam" id="PF00675"/>
    </source>
</evidence>
<accession>A0AAW1DBL6</accession>
<evidence type="ECO:0000256" key="5">
    <source>
        <dbReference type="ARBA" id="ARBA00022833"/>
    </source>
</evidence>
<dbReference type="InterPro" id="IPR001431">
    <property type="entry name" value="Pept_M16_Zn_BS"/>
</dbReference>
<comment type="caution">
    <text evidence="11">The sequence shown here is derived from an EMBL/GenBank/DDBJ whole genome shotgun (WGS) entry which is preliminary data.</text>
</comment>
<evidence type="ECO:0000256" key="2">
    <source>
        <dbReference type="ARBA" id="ARBA00022670"/>
    </source>
</evidence>
<keyword evidence="12" id="KW-1185">Reference proteome</keyword>
<dbReference type="AlphaFoldDB" id="A0AAW1DBL6"/>
<dbReference type="InterPro" id="IPR032632">
    <property type="entry name" value="Peptidase_M16_M"/>
</dbReference>
<dbReference type="GO" id="GO:0051603">
    <property type="term" value="P:proteolysis involved in protein catabolic process"/>
    <property type="evidence" value="ECO:0007669"/>
    <property type="project" value="TreeGrafter"/>
</dbReference>
<evidence type="ECO:0000256" key="3">
    <source>
        <dbReference type="ARBA" id="ARBA00022723"/>
    </source>
</evidence>
<dbReference type="GO" id="GO:0004222">
    <property type="term" value="F:metalloendopeptidase activity"/>
    <property type="evidence" value="ECO:0007669"/>
    <property type="project" value="InterPro"/>
</dbReference>
<keyword evidence="2" id="KW-0645">Protease</keyword>
<keyword evidence="6" id="KW-0482">Metalloprotease</keyword>
<evidence type="ECO:0000256" key="7">
    <source>
        <dbReference type="RuleBase" id="RU004447"/>
    </source>
</evidence>
<proteinExistence type="inferred from homology"/>
<evidence type="ECO:0000259" key="9">
    <source>
        <dbReference type="Pfam" id="PF05193"/>
    </source>
</evidence>
<reference evidence="11 12" key="1">
    <citation type="submission" date="2022-12" db="EMBL/GenBank/DDBJ databases">
        <title>Chromosome-level genome assembly of true bugs.</title>
        <authorList>
            <person name="Ma L."/>
            <person name="Li H."/>
        </authorList>
    </citation>
    <scope>NUCLEOTIDE SEQUENCE [LARGE SCALE GENOMIC DNA]</scope>
    <source>
        <strain evidence="11">Lab_2022b</strain>
    </source>
</reference>
<dbReference type="Proteomes" id="UP001461498">
    <property type="component" value="Unassembled WGS sequence"/>
</dbReference>
<sequence>MLAIRYTRSQLTNVCRTQLVGDTLTKKRLLFHSRRTFVTHLLNNNTTMPKVKKRFDNITKSSEDKREYRGLELANNMKVILVSDPTTDKSAAAMCVNVGYMSDPDDLPGLAHYCEHMLFLGTEKYPVENEYGKFLAEHGGGSNASTTAQHTCYYFDVTPEYLPAAIDIFAQFFIAPLFNEDSADREVNAVNSEHEKNLQSDAWRFDQMEKSSAKEGHPFRKFGTGNKQTLMILPKEKGLNVREQLLEFHKKWYSANIMTLAVVGKESLDVLENLVVSLFLNVVDKGVVPEIFEDLPYDKCQLPSKDYIVPIKDVRQLAVHFQIKDYHEFYRCGPDQYLSHLIGHEGKGSLLSALRSKGWCNNLAGGCRGDVRGFDFFSISVDLTEEGIEHIDDIIHTIFQYINMLKKEGPQKWIFEEYSELLKMHFRFRDKQSPGSYASTLSVKLLDYPMEDVLCGGLKLTEWKPELIEEILDNLNPCNSRVSIVGKKFEPLATDREEWYGTQFKTEKIPSALLERWQDGSLNPELHLPPKNEFIPHNFDLTPRDENPPPNPVIIQETPVCRVWYKQDNEYLLPKANMRFEFISPLAYLDPVSCNMTYMFVMLFKDALLEYAYDAQLAGLRWELTNTKYGMVLAIGGYNDKQKVLLEKIVEKMTNFKIDPKRFEILKESVSNILHIYFIYVYIYILGAPPPASPSRWWTSYHNFYKEFQAFNKSQLKRNYNLKQNYILK</sequence>
<dbReference type="FunFam" id="3.30.830.10:FF:000004">
    <property type="entry name" value="Putative insulin-degrading enzyme"/>
    <property type="match status" value="1"/>
</dbReference>
<evidence type="ECO:0000256" key="4">
    <source>
        <dbReference type="ARBA" id="ARBA00022801"/>
    </source>
</evidence>
<dbReference type="PANTHER" id="PTHR43690">
    <property type="entry name" value="NARDILYSIN"/>
    <property type="match status" value="1"/>
</dbReference>
<dbReference type="PROSITE" id="PS00143">
    <property type="entry name" value="INSULINASE"/>
    <property type="match status" value="1"/>
</dbReference>
<comment type="similarity">
    <text evidence="1 7">Belongs to the peptidase M16 family.</text>
</comment>
<dbReference type="FunFam" id="3.30.830.10:FF:000005">
    <property type="entry name" value="nardilysin isoform X1"/>
    <property type="match status" value="1"/>
</dbReference>
<evidence type="ECO:0000256" key="1">
    <source>
        <dbReference type="ARBA" id="ARBA00007261"/>
    </source>
</evidence>
<evidence type="ECO:0000256" key="6">
    <source>
        <dbReference type="ARBA" id="ARBA00023049"/>
    </source>
</evidence>
<keyword evidence="5" id="KW-0862">Zinc</keyword>
<evidence type="ECO:0000259" key="10">
    <source>
        <dbReference type="Pfam" id="PF16187"/>
    </source>
</evidence>
<evidence type="ECO:0008006" key="13">
    <source>
        <dbReference type="Google" id="ProtNLM"/>
    </source>
</evidence>
<feature type="domain" description="Peptidase M16 middle/third" evidence="10">
    <location>
        <begin position="426"/>
        <end position="672"/>
    </location>
</feature>
<dbReference type="Gene3D" id="3.30.830.10">
    <property type="entry name" value="Metalloenzyme, LuxS/M16 peptidase-like"/>
    <property type="match status" value="3"/>
</dbReference>
<keyword evidence="3" id="KW-0479">Metal-binding</keyword>
<dbReference type="InterPro" id="IPR007863">
    <property type="entry name" value="Peptidase_M16_C"/>
</dbReference>
<dbReference type="SUPFAM" id="SSF63411">
    <property type="entry name" value="LuxS/MPP-like metallohydrolase"/>
    <property type="match status" value="3"/>
</dbReference>
<dbReference type="PANTHER" id="PTHR43690:SF18">
    <property type="entry name" value="INSULIN-DEGRADING ENZYME-RELATED"/>
    <property type="match status" value="1"/>
</dbReference>
<dbReference type="GO" id="GO:0005739">
    <property type="term" value="C:mitochondrion"/>
    <property type="evidence" value="ECO:0007669"/>
    <property type="project" value="TreeGrafter"/>
</dbReference>
<protein>
    <recommendedName>
        <fullName evidence="13">Insulin-degrading enzyme</fullName>
    </recommendedName>
</protein>
<dbReference type="GO" id="GO:0005829">
    <property type="term" value="C:cytosol"/>
    <property type="evidence" value="ECO:0007669"/>
    <property type="project" value="TreeGrafter"/>
</dbReference>
<dbReference type="InterPro" id="IPR011765">
    <property type="entry name" value="Pept_M16_N"/>
</dbReference>
<name>A0AAW1DBL6_9HEMI</name>
<dbReference type="EMBL" id="JAPXFL010000003">
    <property type="protein sequence ID" value="KAK9508348.1"/>
    <property type="molecule type" value="Genomic_DNA"/>
</dbReference>
<dbReference type="Pfam" id="PF05193">
    <property type="entry name" value="Peptidase_M16_C"/>
    <property type="match status" value="1"/>
</dbReference>
<dbReference type="InterPro" id="IPR050626">
    <property type="entry name" value="Peptidase_M16"/>
</dbReference>
<evidence type="ECO:0000313" key="12">
    <source>
        <dbReference type="Proteomes" id="UP001461498"/>
    </source>
</evidence>
<evidence type="ECO:0000313" key="11">
    <source>
        <dbReference type="EMBL" id="KAK9508348.1"/>
    </source>
</evidence>
<feature type="domain" description="Peptidase M16 C-terminal" evidence="9">
    <location>
        <begin position="242"/>
        <end position="419"/>
    </location>
</feature>
<dbReference type="GO" id="GO:0043171">
    <property type="term" value="P:peptide catabolic process"/>
    <property type="evidence" value="ECO:0007669"/>
    <property type="project" value="TreeGrafter"/>
</dbReference>
<dbReference type="Pfam" id="PF16187">
    <property type="entry name" value="Peptidase_M16_M"/>
    <property type="match status" value="1"/>
</dbReference>
<gene>
    <name evidence="11" type="ORF">O3M35_005934</name>
</gene>
<dbReference type="GO" id="GO:0046872">
    <property type="term" value="F:metal ion binding"/>
    <property type="evidence" value="ECO:0007669"/>
    <property type="project" value="UniProtKB-KW"/>
</dbReference>
<organism evidence="11 12">
    <name type="scientific">Rhynocoris fuscipes</name>
    <dbReference type="NCBI Taxonomy" id="488301"/>
    <lineage>
        <taxon>Eukaryota</taxon>
        <taxon>Metazoa</taxon>
        <taxon>Ecdysozoa</taxon>
        <taxon>Arthropoda</taxon>
        <taxon>Hexapoda</taxon>
        <taxon>Insecta</taxon>
        <taxon>Pterygota</taxon>
        <taxon>Neoptera</taxon>
        <taxon>Paraneoptera</taxon>
        <taxon>Hemiptera</taxon>
        <taxon>Heteroptera</taxon>
        <taxon>Panheteroptera</taxon>
        <taxon>Cimicomorpha</taxon>
        <taxon>Reduviidae</taxon>
        <taxon>Harpactorinae</taxon>
        <taxon>Harpactorini</taxon>
        <taxon>Rhynocoris</taxon>
    </lineage>
</organism>
<dbReference type="InterPro" id="IPR011249">
    <property type="entry name" value="Metalloenz_LuxS/M16"/>
</dbReference>